<name>A0A8J6L2X3_MICOH</name>
<dbReference type="EMBL" id="JAATJU010013548">
    <property type="protein sequence ID" value="KAH0518034.1"/>
    <property type="molecule type" value="Genomic_DNA"/>
</dbReference>
<evidence type="ECO:0000256" key="1">
    <source>
        <dbReference type="SAM" id="MobiDB-lite"/>
    </source>
</evidence>
<feature type="compositionally biased region" description="Polar residues" evidence="1">
    <location>
        <begin position="1"/>
        <end position="14"/>
    </location>
</feature>
<protein>
    <submittedName>
        <fullName evidence="2">Protein sel-1-like protein 1</fullName>
    </submittedName>
</protein>
<dbReference type="Proteomes" id="UP000710432">
    <property type="component" value="Unassembled WGS sequence"/>
</dbReference>
<reference evidence="2" key="1">
    <citation type="submission" date="2020-03" db="EMBL/GenBank/DDBJ databases">
        <title>Studies in the Genomics of Life Span.</title>
        <authorList>
            <person name="Glass D."/>
        </authorList>
    </citation>
    <scope>NUCLEOTIDE SEQUENCE</scope>
    <source>
        <strain evidence="2">LTLLF</strain>
        <tissue evidence="2">Muscle</tissue>
    </source>
</reference>
<dbReference type="AlphaFoldDB" id="A0A8J6L2X3"/>
<evidence type="ECO:0000313" key="3">
    <source>
        <dbReference type="Proteomes" id="UP000710432"/>
    </source>
</evidence>
<gene>
    <name evidence="2" type="ORF">LTLLF_118155</name>
</gene>
<organism evidence="2 3">
    <name type="scientific">Microtus ochrogaster</name>
    <name type="common">Prairie vole</name>
    <dbReference type="NCBI Taxonomy" id="79684"/>
    <lineage>
        <taxon>Eukaryota</taxon>
        <taxon>Metazoa</taxon>
        <taxon>Chordata</taxon>
        <taxon>Craniata</taxon>
        <taxon>Vertebrata</taxon>
        <taxon>Euteleostomi</taxon>
        <taxon>Mammalia</taxon>
        <taxon>Eutheria</taxon>
        <taxon>Euarchontoglires</taxon>
        <taxon>Glires</taxon>
        <taxon>Rodentia</taxon>
        <taxon>Myomorpha</taxon>
        <taxon>Muroidea</taxon>
        <taxon>Cricetidae</taxon>
        <taxon>Arvicolinae</taxon>
        <taxon>Microtus</taxon>
    </lineage>
</organism>
<feature type="region of interest" description="Disordered" evidence="1">
    <location>
        <begin position="1"/>
        <end position="86"/>
    </location>
</feature>
<proteinExistence type="predicted"/>
<accession>A0A8J6L2X3</accession>
<sequence length="106" mass="11660">MMSNKNTFSSQSSLPADESVKDHTTTGRVVAGQIFVDSEEPEVESPLQDEEESPKTEEEGSATEEISFVDSPNLSSKSYEEAKRARKPGNLVTLISRDVGKRLLEL</sequence>
<comment type="caution">
    <text evidence="2">The sequence shown here is derived from an EMBL/GenBank/DDBJ whole genome shotgun (WGS) entry which is preliminary data.</text>
</comment>
<feature type="compositionally biased region" description="Acidic residues" evidence="1">
    <location>
        <begin position="37"/>
        <end position="52"/>
    </location>
</feature>
<evidence type="ECO:0000313" key="2">
    <source>
        <dbReference type="EMBL" id="KAH0518034.1"/>
    </source>
</evidence>